<keyword evidence="2" id="KW-1185">Reference proteome</keyword>
<dbReference type="AlphaFoldDB" id="Q21S95"/>
<protein>
    <submittedName>
        <fullName evidence="1">Uncharacterized protein</fullName>
    </submittedName>
</protein>
<gene>
    <name evidence="1" type="ordered locus">Rfer_3656</name>
</gene>
<dbReference type="HOGENOM" id="CLU_868437_0_0_4"/>
<evidence type="ECO:0000313" key="1">
    <source>
        <dbReference type="EMBL" id="ABD71358.1"/>
    </source>
</evidence>
<dbReference type="EMBL" id="CP000267">
    <property type="protein sequence ID" value="ABD71358.1"/>
    <property type="molecule type" value="Genomic_DNA"/>
</dbReference>
<reference evidence="2" key="1">
    <citation type="submission" date="2006-02" db="EMBL/GenBank/DDBJ databases">
        <title>Complete sequence of chromosome of Rhodoferax ferrireducens DSM 15236.</title>
        <authorList>
            <person name="Copeland A."/>
            <person name="Lucas S."/>
            <person name="Lapidus A."/>
            <person name="Barry K."/>
            <person name="Detter J.C."/>
            <person name="Glavina del Rio T."/>
            <person name="Hammon N."/>
            <person name="Israni S."/>
            <person name="Pitluck S."/>
            <person name="Brettin T."/>
            <person name="Bruce D."/>
            <person name="Han C."/>
            <person name="Tapia R."/>
            <person name="Gilna P."/>
            <person name="Kiss H."/>
            <person name="Schmutz J."/>
            <person name="Larimer F."/>
            <person name="Land M."/>
            <person name="Kyrpides N."/>
            <person name="Ivanova N."/>
            <person name="Richardson P."/>
        </authorList>
    </citation>
    <scope>NUCLEOTIDE SEQUENCE [LARGE SCALE GENOMIC DNA]</scope>
    <source>
        <strain evidence="2">ATCC BAA-621 / DSM 15236 / T118</strain>
    </source>
</reference>
<sequence length="320" mass="31907">MAAAALVVSCGGGGGGGSDAPAATATIIDTASVTQGIAAVSALIPICSSPSAAQPAPVQSHQASNKTVWLVKKFALSQSPQGRMLALSSTKPADTLGSCGGRMTYPDYSHANGVTTATFAFDNYCTVDTSTGERLVLNGNIALVDTGTPSASGPIRSKLEASSPAGVTLAIQDATGQPLEAVLISFSNFLYTVGVPGSAPTSASPDRFTLGELKATTQATAQTPSKTYRATGFSAETFITASGGQQFSASARGYRSNGEYYDVATSVPLVLDATGTLTAGAVTFTGANGSTAVATLLPGSVLQATMTVNGTPLAGMPACN</sequence>
<accession>Q21S95</accession>
<dbReference type="KEGG" id="rfr:Rfer_3656"/>
<proteinExistence type="predicted"/>
<dbReference type="Proteomes" id="UP000008332">
    <property type="component" value="Chromosome"/>
</dbReference>
<evidence type="ECO:0000313" key="2">
    <source>
        <dbReference type="Proteomes" id="UP000008332"/>
    </source>
</evidence>
<organism evidence="1 2">
    <name type="scientific">Albidiferax ferrireducens (strain ATCC BAA-621 / DSM 15236 / T118)</name>
    <name type="common">Rhodoferax ferrireducens</name>
    <dbReference type="NCBI Taxonomy" id="338969"/>
    <lineage>
        <taxon>Bacteria</taxon>
        <taxon>Pseudomonadati</taxon>
        <taxon>Pseudomonadota</taxon>
        <taxon>Betaproteobacteria</taxon>
        <taxon>Burkholderiales</taxon>
        <taxon>Comamonadaceae</taxon>
        <taxon>Rhodoferax</taxon>
    </lineage>
</organism>
<name>Q21S95_ALBFT</name>